<gene>
    <name evidence="18" type="ORF">SAMEA44547418_00085</name>
</gene>
<dbReference type="GO" id="GO:0015288">
    <property type="term" value="F:porin activity"/>
    <property type="evidence" value="ECO:0007669"/>
    <property type="project" value="UniProtKB-KW"/>
</dbReference>
<keyword evidence="4" id="KW-1134">Transmembrane beta strand</keyword>
<evidence type="ECO:0000256" key="15">
    <source>
        <dbReference type="SAM" id="SignalP"/>
    </source>
</evidence>
<dbReference type="InterPro" id="IPR003715">
    <property type="entry name" value="Poly_export_N"/>
</dbReference>
<accession>A0A239Y5S9</accession>
<evidence type="ECO:0000256" key="5">
    <source>
        <dbReference type="ARBA" id="ARBA00022597"/>
    </source>
</evidence>
<keyword evidence="13" id="KW-0998">Cell outer membrane</keyword>
<dbReference type="GO" id="GO:0015159">
    <property type="term" value="F:polysaccharide transmembrane transporter activity"/>
    <property type="evidence" value="ECO:0007669"/>
    <property type="project" value="InterPro"/>
</dbReference>
<feature type="chain" id="PRO_5012986615" evidence="15">
    <location>
        <begin position="26"/>
        <end position="295"/>
    </location>
</feature>
<evidence type="ECO:0000256" key="2">
    <source>
        <dbReference type="ARBA" id="ARBA00009450"/>
    </source>
</evidence>
<dbReference type="EMBL" id="LT906470">
    <property type="protein sequence ID" value="SNV54539.1"/>
    <property type="molecule type" value="Genomic_DNA"/>
</dbReference>
<keyword evidence="12" id="KW-0564">Palmitate</keyword>
<feature type="domain" description="Polysaccharide export protein N-terminal" evidence="16">
    <location>
        <begin position="97"/>
        <end position="183"/>
    </location>
</feature>
<dbReference type="AlphaFoldDB" id="A0A239Y5S9"/>
<keyword evidence="14" id="KW-0449">Lipoprotein</keyword>
<dbReference type="Pfam" id="PF02563">
    <property type="entry name" value="Poly_export"/>
    <property type="match status" value="1"/>
</dbReference>
<comment type="subcellular location">
    <subcellularLocation>
        <location evidence="1">Cell outer membrane</location>
        <topology evidence="1">Multi-pass membrane protein</topology>
    </subcellularLocation>
</comment>
<evidence type="ECO:0000256" key="1">
    <source>
        <dbReference type="ARBA" id="ARBA00004571"/>
    </source>
</evidence>
<protein>
    <submittedName>
        <fullName evidence="18">Polysaccharide export protein Wza</fullName>
    </submittedName>
</protein>
<evidence type="ECO:0000256" key="9">
    <source>
        <dbReference type="ARBA" id="ARBA00023065"/>
    </source>
</evidence>
<dbReference type="GO" id="GO:0006811">
    <property type="term" value="P:monoatomic ion transport"/>
    <property type="evidence" value="ECO:0007669"/>
    <property type="project" value="UniProtKB-KW"/>
</dbReference>
<keyword evidence="19" id="KW-1185">Reference proteome</keyword>
<dbReference type="PANTHER" id="PTHR33619:SF3">
    <property type="entry name" value="POLYSACCHARIDE EXPORT PROTEIN GFCE-RELATED"/>
    <property type="match status" value="1"/>
</dbReference>
<feature type="signal peptide" evidence="15">
    <location>
        <begin position="1"/>
        <end position="25"/>
    </location>
</feature>
<proteinExistence type="inferred from homology"/>
<keyword evidence="9" id="KW-0406">Ion transport</keyword>
<evidence type="ECO:0000259" key="16">
    <source>
        <dbReference type="Pfam" id="PF02563"/>
    </source>
</evidence>
<evidence type="ECO:0000256" key="6">
    <source>
        <dbReference type="ARBA" id="ARBA00022692"/>
    </source>
</evidence>
<keyword evidence="11" id="KW-0472">Membrane</keyword>
<dbReference type="Pfam" id="PF22461">
    <property type="entry name" value="SLBB_2"/>
    <property type="match status" value="1"/>
</dbReference>
<dbReference type="Proteomes" id="UP000214973">
    <property type="component" value="Chromosome 1"/>
</dbReference>
<keyword evidence="3" id="KW-0813">Transport</keyword>
<keyword evidence="7 15" id="KW-0732">Signal</keyword>
<feature type="domain" description="SLBB" evidence="17">
    <location>
        <begin position="190"/>
        <end position="271"/>
    </location>
</feature>
<evidence type="ECO:0000256" key="3">
    <source>
        <dbReference type="ARBA" id="ARBA00022448"/>
    </source>
</evidence>
<reference evidence="18 19" key="1">
    <citation type="submission" date="2017-06" db="EMBL/GenBank/DDBJ databases">
        <authorList>
            <consortium name="Pathogen Informatics"/>
        </authorList>
    </citation>
    <scope>NUCLEOTIDE SEQUENCE [LARGE SCALE GENOMIC DNA]</scope>
    <source>
        <strain evidence="18 19">NCTC12018</strain>
    </source>
</reference>
<evidence type="ECO:0000256" key="12">
    <source>
        <dbReference type="ARBA" id="ARBA00023139"/>
    </source>
</evidence>
<dbReference type="Gene3D" id="3.10.560.10">
    <property type="entry name" value="Outer membrane lipoprotein wza domain like"/>
    <property type="match status" value="1"/>
</dbReference>
<evidence type="ECO:0000256" key="7">
    <source>
        <dbReference type="ARBA" id="ARBA00022729"/>
    </source>
</evidence>
<evidence type="ECO:0000256" key="14">
    <source>
        <dbReference type="ARBA" id="ARBA00023288"/>
    </source>
</evidence>
<comment type="similarity">
    <text evidence="2">Belongs to the BexD/CtrA/VexA family.</text>
</comment>
<dbReference type="GO" id="GO:0046930">
    <property type="term" value="C:pore complex"/>
    <property type="evidence" value="ECO:0007669"/>
    <property type="project" value="UniProtKB-KW"/>
</dbReference>
<keyword evidence="5" id="KW-0762">Sugar transport</keyword>
<organism evidence="18 19">
    <name type="scientific">Veillonella rodentium</name>
    <dbReference type="NCBI Taxonomy" id="248315"/>
    <lineage>
        <taxon>Bacteria</taxon>
        <taxon>Bacillati</taxon>
        <taxon>Bacillota</taxon>
        <taxon>Negativicutes</taxon>
        <taxon>Veillonellales</taxon>
        <taxon>Veillonellaceae</taxon>
        <taxon>Veillonella</taxon>
    </lineage>
</organism>
<dbReference type="GO" id="GO:0009279">
    <property type="term" value="C:cell outer membrane"/>
    <property type="evidence" value="ECO:0007669"/>
    <property type="project" value="UniProtKB-SubCell"/>
</dbReference>
<dbReference type="InterPro" id="IPR054765">
    <property type="entry name" value="SLBB_dom"/>
</dbReference>
<dbReference type="RefSeq" id="WP_157728903.1">
    <property type="nucleotide sequence ID" value="NZ_LT906470.1"/>
</dbReference>
<dbReference type="InterPro" id="IPR049712">
    <property type="entry name" value="Poly_export"/>
</dbReference>
<evidence type="ECO:0000256" key="4">
    <source>
        <dbReference type="ARBA" id="ARBA00022452"/>
    </source>
</evidence>
<evidence type="ECO:0000256" key="8">
    <source>
        <dbReference type="ARBA" id="ARBA00023047"/>
    </source>
</evidence>
<evidence type="ECO:0000256" key="11">
    <source>
        <dbReference type="ARBA" id="ARBA00023136"/>
    </source>
</evidence>
<evidence type="ECO:0000313" key="18">
    <source>
        <dbReference type="EMBL" id="SNV54539.1"/>
    </source>
</evidence>
<evidence type="ECO:0000256" key="10">
    <source>
        <dbReference type="ARBA" id="ARBA00023114"/>
    </source>
</evidence>
<evidence type="ECO:0000313" key="19">
    <source>
        <dbReference type="Proteomes" id="UP000214973"/>
    </source>
</evidence>
<sequence length="295" mass="32455">MKYRGIKSGVIAAFIATSICQFSFAADMSYEGEMPNSSIEMTAGQISEVSTGKMEANLRVKHKQNLSKEDKAKLVIENGEYIDPKASVFTLARPDIGEYRLAKYDKINIQILGYSRGDLGFSSNSGDATSNSGISLVIGPDGRISTPYTGVVKLAGLTLDEANQVLTEKFANYIKQPHISVNVSEYGGRQIYVMGEVAKPGIYRLGADYMNVFAAISSANGTLRKGRPKHIQVVRVIDDTVYVREVDLESFIKKQDIKQNIALQDGDMIYVPKSHRLILGEILPYISAAYAIRHL</sequence>
<keyword evidence="8" id="KW-0625">Polysaccharide transport</keyword>
<name>A0A239Y5S9_9FIRM</name>
<dbReference type="PANTHER" id="PTHR33619">
    <property type="entry name" value="POLYSACCHARIDE EXPORT PROTEIN GFCE-RELATED"/>
    <property type="match status" value="1"/>
</dbReference>
<evidence type="ECO:0000259" key="17">
    <source>
        <dbReference type="Pfam" id="PF22461"/>
    </source>
</evidence>
<keyword evidence="10" id="KW-0626">Porin</keyword>
<evidence type="ECO:0000256" key="13">
    <source>
        <dbReference type="ARBA" id="ARBA00023237"/>
    </source>
</evidence>
<dbReference type="Gene3D" id="3.30.1950.10">
    <property type="entry name" value="wza like domain"/>
    <property type="match status" value="1"/>
</dbReference>
<dbReference type="KEGG" id="vrm:44547418_00085"/>
<keyword evidence="6" id="KW-0812">Transmembrane</keyword>